<dbReference type="OrthoDB" id="5405435at2"/>
<dbReference type="Proteomes" id="UP000236340">
    <property type="component" value="Unassembled WGS sequence"/>
</dbReference>
<dbReference type="AlphaFoldDB" id="A0A2K2H8W1"/>
<comment type="caution">
    <text evidence="1">The sequence shown here is derived from an EMBL/GenBank/DDBJ whole genome shotgun (WGS) entry which is preliminary data.</text>
</comment>
<reference evidence="1 2" key="1">
    <citation type="journal article" date="2018" name="Genome Announc.">
        <title>Genome Sequence of Geothermobacter sp. HR-1 Iron Reducer from the Loihi Seamount.</title>
        <authorList>
            <person name="Smith H."/>
            <person name="Abuyen K."/>
            <person name="Tremblay J."/>
            <person name="Savalia P."/>
            <person name="Perez-Rodriguez I."/>
            <person name="Emerson D."/>
            <person name="Tully B."/>
            <person name="Amend J."/>
        </authorList>
    </citation>
    <scope>NUCLEOTIDE SEQUENCE [LARGE SCALE GENOMIC DNA]</scope>
    <source>
        <strain evidence="1 2">HR-1</strain>
    </source>
</reference>
<evidence type="ECO:0000313" key="1">
    <source>
        <dbReference type="EMBL" id="PNU19744.1"/>
    </source>
</evidence>
<sequence length="224" mass="26035">MMDKQLLDSFARLGLPMFVAPGEALDANATLAGAVRAKEMRVWEGFPVLLANAAEDFRFSFEQVEAQLSENALQLLFRRLVLVSLAVYALYDLSFPWTVKVEKELSAERKTQLAAWKKSLRNDRPFGWAGVEFDPRRLREMFELYFEQTAEKGRRKREKLQEYSLEYALSQVFSPKQKELFKKRLDGLPMTKTEQEYYSRTVKKKVVALANDDLHTLARKLLEQ</sequence>
<organism evidence="1 2">
    <name type="scientific">Geothermobacter hydrogeniphilus</name>
    <dbReference type="NCBI Taxonomy" id="1969733"/>
    <lineage>
        <taxon>Bacteria</taxon>
        <taxon>Pseudomonadati</taxon>
        <taxon>Thermodesulfobacteriota</taxon>
        <taxon>Desulfuromonadia</taxon>
        <taxon>Desulfuromonadales</taxon>
        <taxon>Geothermobacteraceae</taxon>
        <taxon>Geothermobacter</taxon>
    </lineage>
</organism>
<gene>
    <name evidence="1" type="ORF">C2E25_11150</name>
</gene>
<accession>A0A2K2H8W1</accession>
<protein>
    <submittedName>
        <fullName evidence="1">Uncharacterized protein</fullName>
    </submittedName>
</protein>
<dbReference type="EMBL" id="PPFX01000024">
    <property type="protein sequence ID" value="PNU19744.1"/>
    <property type="molecule type" value="Genomic_DNA"/>
</dbReference>
<evidence type="ECO:0000313" key="2">
    <source>
        <dbReference type="Proteomes" id="UP000236340"/>
    </source>
</evidence>
<name>A0A2K2H8W1_9BACT</name>
<proteinExistence type="predicted"/>